<dbReference type="Proteomes" id="UP000020681">
    <property type="component" value="Unassembled WGS sequence"/>
</dbReference>
<evidence type="ECO:0000313" key="1">
    <source>
        <dbReference type="EMBL" id="EUA85503.1"/>
    </source>
</evidence>
<name>A0ABP3A1N8_MYCUL</name>
<comment type="caution">
    <text evidence="1">The sequence shown here is derived from an EMBL/GenBank/DDBJ whole genome shotgun (WGS) entry which is preliminary data.</text>
</comment>
<organism evidence="1 2">
    <name type="scientific">Mycobacterium ulcerans str. Harvey</name>
    <dbReference type="NCBI Taxonomy" id="1299332"/>
    <lineage>
        <taxon>Bacteria</taxon>
        <taxon>Bacillati</taxon>
        <taxon>Actinomycetota</taxon>
        <taxon>Actinomycetes</taxon>
        <taxon>Mycobacteriales</taxon>
        <taxon>Mycobacteriaceae</taxon>
        <taxon>Mycobacterium</taxon>
        <taxon>Mycobacterium ulcerans group</taxon>
    </lineage>
</organism>
<proteinExistence type="predicted"/>
<dbReference type="EMBL" id="JAOL01000190">
    <property type="protein sequence ID" value="EUA85503.1"/>
    <property type="molecule type" value="Genomic_DNA"/>
</dbReference>
<reference evidence="1 2" key="1">
    <citation type="submission" date="2014-01" db="EMBL/GenBank/DDBJ databases">
        <authorList>
            <person name="Dobos K."/>
            <person name="Lenaerts A."/>
            <person name="Ordway D."/>
            <person name="DeGroote M.A."/>
            <person name="Parker T."/>
            <person name="Sizemore C."/>
            <person name="Tallon L.J."/>
            <person name="Sadzewicz L.K."/>
            <person name="Sengamalay N."/>
            <person name="Fraser C.M."/>
            <person name="Hine E."/>
            <person name="Shefchek K.A."/>
            <person name="Das S.P."/>
            <person name="Tettelin H."/>
        </authorList>
    </citation>
    <scope>NUCLEOTIDE SEQUENCE [LARGE SCALE GENOMIC DNA]</scope>
    <source>
        <strain evidence="1 2">Harvey</strain>
    </source>
</reference>
<protein>
    <submittedName>
        <fullName evidence="1">Nucleoside-diphosphate-sugar epimerases domain protein</fullName>
    </submittedName>
</protein>
<sequence>MRPFRALGMGKRIASDFSSRAHFDDPLVPENIDLMARKVYYDPTRAVRELGIPKVSVAELITEFVG</sequence>
<gene>
    <name evidence="1" type="ORF">I551_7991</name>
</gene>
<accession>A0ABP3A1N8</accession>
<evidence type="ECO:0000313" key="2">
    <source>
        <dbReference type="Proteomes" id="UP000020681"/>
    </source>
</evidence>
<keyword evidence="2" id="KW-1185">Reference proteome</keyword>